<dbReference type="InterPro" id="IPR007065">
    <property type="entry name" value="HPP"/>
</dbReference>
<keyword evidence="4" id="KW-1185">Reference proteome</keyword>
<evidence type="ECO:0000259" key="2">
    <source>
        <dbReference type="Pfam" id="PF04982"/>
    </source>
</evidence>
<feature type="transmembrane region" description="Helical" evidence="1">
    <location>
        <begin position="106"/>
        <end position="124"/>
    </location>
</feature>
<sequence length="304" mass="33702">MFKLAFDFDIDRYVNRFVPRSRLHLLPEPISRFLGHRSEPRHPIGSVLVWFWSFIGAFCGILVVEAVFHTKTLKAHGTPIVIGSLGAAAILEYHTIESPLSQPRNAILGQTFAAIIGVSITKLFQLNSDFENLRWIAGALSVGLTSAFMGFTKTIHPPAGATALLAATSPDITDLGWFLIPLIMLGSGLMVGVACIINNIQRQYPIYWWTPARLSETKKASDIEKFQEGSKDGVTETEIESYFEFASQEASYIVIESGRIIVPNWISLEAEERGILEILRLKLEGKLRAVSSQASEETCIHNTP</sequence>
<keyword evidence="1" id="KW-0812">Transmembrane</keyword>
<dbReference type="Pfam" id="PF04982">
    <property type="entry name" value="TM_HPP"/>
    <property type="match status" value="1"/>
</dbReference>
<proteinExistence type="predicted"/>
<name>A0A8H4RAT9_9HELO</name>
<protein>
    <recommendedName>
        <fullName evidence="2">HPP transmembrane region domain-containing protein</fullName>
    </recommendedName>
</protein>
<dbReference type="PANTHER" id="PTHR33741">
    <property type="entry name" value="TRANSMEMBRANE PROTEIN DDB_G0269096-RELATED"/>
    <property type="match status" value="1"/>
</dbReference>
<dbReference type="EMBL" id="JAAMPI010001359">
    <property type="protein sequence ID" value="KAF4625518.1"/>
    <property type="molecule type" value="Genomic_DNA"/>
</dbReference>
<dbReference type="PANTHER" id="PTHR33741:SF5">
    <property type="entry name" value="TRANSMEMBRANE PROTEIN DDB_G0269096-RELATED"/>
    <property type="match status" value="1"/>
</dbReference>
<feature type="transmembrane region" description="Helical" evidence="1">
    <location>
        <begin position="175"/>
        <end position="197"/>
    </location>
</feature>
<accession>A0A8H4RAT9</accession>
<evidence type="ECO:0000313" key="3">
    <source>
        <dbReference type="EMBL" id="KAF4625518.1"/>
    </source>
</evidence>
<keyword evidence="1" id="KW-1133">Transmembrane helix</keyword>
<feature type="domain" description="HPP transmembrane region" evidence="2">
    <location>
        <begin position="45"/>
        <end position="205"/>
    </location>
</feature>
<evidence type="ECO:0000313" key="4">
    <source>
        <dbReference type="Proteomes" id="UP000566819"/>
    </source>
</evidence>
<organism evidence="3 4">
    <name type="scientific">Cudoniella acicularis</name>
    <dbReference type="NCBI Taxonomy" id="354080"/>
    <lineage>
        <taxon>Eukaryota</taxon>
        <taxon>Fungi</taxon>
        <taxon>Dikarya</taxon>
        <taxon>Ascomycota</taxon>
        <taxon>Pezizomycotina</taxon>
        <taxon>Leotiomycetes</taxon>
        <taxon>Helotiales</taxon>
        <taxon>Tricladiaceae</taxon>
        <taxon>Cudoniella</taxon>
    </lineage>
</organism>
<keyword evidence="1" id="KW-0472">Membrane</keyword>
<gene>
    <name evidence="3" type="ORF">G7Y89_g12647</name>
</gene>
<reference evidence="3 4" key="1">
    <citation type="submission" date="2020-03" db="EMBL/GenBank/DDBJ databases">
        <title>Draft Genome Sequence of Cudoniella acicularis.</title>
        <authorList>
            <person name="Buettner E."/>
            <person name="Kellner H."/>
        </authorList>
    </citation>
    <scope>NUCLEOTIDE SEQUENCE [LARGE SCALE GENOMIC DNA]</scope>
    <source>
        <strain evidence="3 4">DSM 108380</strain>
    </source>
</reference>
<dbReference type="AlphaFoldDB" id="A0A8H4RAT9"/>
<evidence type="ECO:0000256" key="1">
    <source>
        <dbReference type="SAM" id="Phobius"/>
    </source>
</evidence>
<comment type="caution">
    <text evidence="3">The sequence shown here is derived from an EMBL/GenBank/DDBJ whole genome shotgun (WGS) entry which is preliminary data.</text>
</comment>
<feature type="transmembrane region" description="Helical" evidence="1">
    <location>
        <begin position="75"/>
        <end position="94"/>
    </location>
</feature>
<feature type="transmembrane region" description="Helical" evidence="1">
    <location>
        <begin position="136"/>
        <end position="155"/>
    </location>
</feature>
<dbReference type="Proteomes" id="UP000566819">
    <property type="component" value="Unassembled WGS sequence"/>
</dbReference>
<dbReference type="InterPro" id="IPR058581">
    <property type="entry name" value="TM_HPP"/>
</dbReference>
<feature type="transmembrane region" description="Helical" evidence="1">
    <location>
        <begin position="47"/>
        <end position="68"/>
    </location>
</feature>
<dbReference type="OrthoDB" id="2016548at2759"/>